<dbReference type="CDD" id="cd13900">
    <property type="entry name" value="CuRO_3_Tth-MCO_like"/>
    <property type="match status" value="1"/>
</dbReference>
<keyword evidence="2" id="KW-0560">Oxidoreductase</keyword>
<keyword evidence="5" id="KW-0132">Cell division</keyword>
<keyword evidence="5" id="KW-0167">Capsid protein</keyword>
<evidence type="ECO:0000259" key="4">
    <source>
        <dbReference type="Pfam" id="PF07732"/>
    </source>
</evidence>
<evidence type="ECO:0000256" key="1">
    <source>
        <dbReference type="ARBA" id="ARBA00022723"/>
    </source>
</evidence>
<name>A0A1M6UBP9_REIAG</name>
<accession>A0A1M6UBP9</accession>
<feature type="domain" description="Plastocyanin-like" evidence="4">
    <location>
        <begin position="166"/>
        <end position="236"/>
    </location>
</feature>
<dbReference type="CDD" id="cd13853">
    <property type="entry name" value="CuRO_1_Tth-MCO_like"/>
    <property type="match status" value="1"/>
</dbReference>
<dbReference type="InterPro" id="IPR045087">
    <property type="entry name" value="Cu-oxidase_fam"/>
</dbReference>
<feature type="domain" description="Plastocyanin-like" evidence="3">
    <location>
        <begin position="459"/>
        <end position="581"/>
    </location>
</feature>
<protein>
    <submittedName>
        <fullName evidence="5">Multicopper oxidase with three cupredoxin domains (Includes cell division protein FtsP and spore coat protein CotA)</fullName>
    </submittedName>
</protein>
<proteinExistence type="predicted"/>
<dbReference type="STRING" id="156994.SAMN04488028_10749"/>
<evidence type="ECO:0000259" key="3">
    <source>
        <dbReference type="Pfam" id="PF07731"/>
    </source>
</evidence>
<sequence length="610" mass="68599">MKLFYLHRFQIVYILFFSVIFSCQEPVDARLTTRATSDILSEIANIQSSLRPSSALLKNQEQGLVYLPFANPEEISSIDGKLDTEMVIKFATNRLYNTIEKKNIELYHRSYNGRLVGPTLRVKPGDSLLVNLINKLPVYENPGPCDPYQPLHDDQDPNIIDSLRFNNTNLHTHGLHVSPMAHGDNVFVNLAPGCDFQNRIAVPLDHASGTFWYHAHVHGSTAIQVSSGMGGTILIEGGLDDQPQIKEMDEKVFVMQQIPYVPDTGAGGDPNRYALKFIEDKTFGPGTWGDGIKDSTGWRTTINGMVLPVIEIESEEAQRWRFVHAGVRETLNLKLIKSKEGKVIHEKLYAIAEDGIAYGYRSDIDSMLLQPGYRADLLVQAKLTDGLGQDTLYLIDASSPVLDETNTDEYESERVLALVVLKAKTTKPVARQLPTSVALRQYAPYPSLVNVPVTDTMQYVNFEIKPGDTTLFQINNVSFDHSNPPRTLGLNNIQEWTLTSSLGGHPFHIHINHFQIQERYTKGNNQWIKQQVKPIWKDTYFVPSSDSIVLKTVYKDFVGDFVLHCHILDHEDQGMMQCVRIDSANTIGNYLLDQGIEFCGPQYTNSLTSN</sequence>
<dbReference type="PROSITE" id="PS51257">
    <property type="entry name" value="PROKAR_LIPOPROTEIN"/>
    <property type="match status" value="1"/>
</dbReference>
<dbReference type="GO" id="GO:0016491">
    <property type="term" value="F:oxidoreductase activity"/>
    <property type="evidence" value="ECO:0007669"/>
    <property type="project" value="UniProtKB-KW"/>
</dbReference>
<keyword evidence="5" id="KW-0131">Cell cycle</keyword>
<dbReference type="PROSITE" id="PS00079">
    <property type="entry name" value="MULTICOPPER_OXIDASE1"/>
    <property type="match status" value="1"/>
</dbReference>
<organism evidence="5 6">
    <name type="scientific">Reichenbachiella agariperforans</name>
    <dbReference type="NCBI Taxonomy" id="156994"/>
    <lineage>
        <taxon>Bacteria</taxon>
        <taxon>Pseudomonadati</taxon>
        <taxon>Bacteroidota</taxon>
        <taxon>Cytophagia</taxon>
        <taxon>Cytophagales</taxon>
        <taxon>Reichenbachiellaceae</taxon>
        <taxon>Reichenbachiella</taxon>
    </lineage>
</organism>
<dbReference type="InterPro" id="IPR011707">
    <property type="entry name" value="Cu-oxidase-like_N"/>
</dbReference>
<dbReference type="Proteomes" id="UP000184474">
    <property type="component" value="Unassembled WGS sequence"/>
</dbReference>
<keyword evidence="5" id="KW-0946">Virion</keyword>
<keyword evidence="6" id="KW-1185">Reference proteome</keyword>
<gene>
    <name evidence="5" type="ORF">SAMN04488028_10749</name>
</gene>
<reference evidence="6" key="1">
    <citation type="submission" date="2016-11" db="EMBL/GenBank/DDBJ databases">
        <authorList>
            <person name="Varghese N."/>
            <person name="Submissions S."/>
        </authorList>
    </citation>
    <scope>NUCLEOTIDE SEQUENCE [LARGE SCALE GENOMIC DNA]</scope>
    <source>
        <strain evidence="6">DSM 26134</strain>
    </source>
</reference>
<dbReference type="PROSITE" id="PS00080">
    <property type="entry name" value="MULTICOPPER_OXIDASE2"/>
    <property type="match status" value="1"/>
</dbReference>
<dbReference type="PANTHER" id="PTHR11709:SF518">
    <property type="entry name" value="MULTICOPPER OXIDASE"/>
    <property type="match status" value="1"/>
</dbReference>
<dbReference type="Pfam" id="PF07732">
    <property type="entry name" value="Cu-oxidase_3"/>
    <property type="match status" value="1"/>
</dbReference>
<evidence type="ECO:0000256" key="2">
    <source>
        <dbReference type="ARBA" id="ARBA00023002"/>
    </source>
</evidence>
<dbReference type="SUPFAM" id="SSF49503">
    <property type="entry name" value="Cupredoxins"/>
    <property type="match status" value="2"/>
</dbReference>
<dbReference type="EMBL" id="FRAA01000007">
    <property type="protein sequence ID" value="SHK66606.1"/>
    <property type="molecule type" value="Genomic_DNA"/>
</dbReference>
<keyword evidence="1" id="KW-0479">Metal-binding</keyword>
<dbReference type="InterPro" id="IPR033138">
    <property type="entry name" value="Cu_oxidase_CS"/>
</dbReference>
<dbReference type="GO" id="GO:0005507">
    <property type="term" value="F:copper ion binding"/>
    <property type="evidence" value="ECO:0007669"/>
    <property type="project" value="InterPro"/>
</dbReference>
<dbReference type="GO" id="GO:0051301">
    <property type="term" value="P:cell division"/>
    <property type="evidence" value="ECO:0007669"/>
    <property type="project" value="UniProtKB-KW"/>
</dbReference>
<evidence type="ECO:0000313" key="5">
    <source>
        <dbReference type="EMBL" id="SHK66606.1"/>
    </source>
</evidence>
<dbReference type="PANTHER" id="PTHR11709">
    <property type="entry name" value="MULTI-COPPER OXIDASE"/>
    <property type="match status" value="1"/>
</dbReference>
<dbReference type="RefSeq" id="WP_084190599.1">
    <property type="nucleotide sequence ID" value="NZ_FRAA01000007.1"/>
</dbReference>
<dbReference type="InterPro" id="IPR008972">
    <property type="entry name" value="Cupredoxin"/>
</dbReference>
<dbReference type="InterPro" id="IPR011706">
    <property type="entry name" value="Cu-oxidase_C"/>
</dbReference>
<dbReference type="Gene3D" id="2.60.40.420">
    <property type="entry name" value="Cupredoxins - blue copper proteins"/>
    <property type="match status" value="3"/>
</dbReference>
<dbReference type="AlphaFoldDB" id="A0A1M6UBP9"/>
<dbReference type="InterPro" id="IPR002355">
    <property type="entry name" value="Cu_oxidase_Cu_BS"/>
</dbReference>
<dbReference type="Pfam" id="PF07731">
    <property type="entry name" value="Cu-oxidase_2"/>
    <property type="match status" value="1"/>
</dbReference>
<evidence type="ECO:0000313" key="6">
    <source>
        <dbReference type="Proteomes" id="UP000184474"/>
    </source>
</evidence>